<proteinExistence type="predicted"/>
<comment type="caution">
    <text evidence="2">The sequence shown here is derived from an EMBL/GenBank/DDBJ whole genome shotgun (WGS) entry which is preliminary data.</text>
</comment>
<evidence type="ECO:0000313" key="2">
    <source>
        <dbReference type="EMBL" id="KAK3385690.1"/>
    </source>
</evidence>
<feature type="compositionally biased region" description="Basic and acidic residues" evidence="1">
    <location>
        <begin position="228"/>
        <end position="253"/>
    </location>
</feature>
<keyword evidence="3" id="KW-1185">Reference proteome</keyword>
<sequence length="253" mass="29058">MYQQAVVLCRVVQKHLRQGRWQSILAKVVRQACSWFHRKQVHGYMRISAEQAGWIEKSGLPPEMWKTSTGEELRGVQSGSRRKEEVAVQLLKVGVQRVDVGDEPLNEPLGVLMLDLRVNVDRWPDSEQQTSNKGEHLEYEGTRRVLDYLGLPTGIDVEAPTKIVLLSRGEKRHYGSFQHRKAARQARARRIDKRQQELNGNECLRRKTRSTDTGEGSSGLRSMWSSVRLRDGRVSESMLRNEEEGREQSENKA</sequence>
<protein>
    <submittedName>
        <fullName evidence="2">Uncharacterized protein</fullName>
    </submittedName>
</protein>
<name>A0AAE0U029_9PEZI</name>
<dbReference type="Proteomes" id="UP001285441">
    <property type="component" value="Unassembled WGS sequence"/>
</dbReference>
<dbReference type="EMBL" id="JAULSW010000004">
    <property type="protein sequence ID" value="KAK3385690.1"/>
    <property type="molecule type" value="Genomic_DNA"/>
</dbReference>
<evidence type="ECO:0000313" key="3">
    <source>
        <dbReference type="Proteomes" id="UP001285441"/>
    </source>
</evidence>
<reference evidence="2" key="2">
    <citation type="submission" date="2023-06" db="EMBL/GenBank/DDBJ databases">
        <authorList>
            <consortium name="Lawrence Berkeley National Laboratory"/>
            <person name="Haridas S."/>
            <person name="Hensen N."/>
            <person name="Bonometti L."/>
            <person name="Westerberg I."/>
            <person name="Brannstrom I.O."/>
            <person name="Guillou S."/>
            <person name="Cros-Aarteil S."/>
            <person name="Calhoun S."/>
            <person name="Kuo A."/>
            <person name="Mondo S."/>
            <person name="Pangilinan J."/>
            <person name="Riley R."/>
            <person name="LaButti K."/>
            <person name="Andreopoulos B."/>
            <person name="Lipzen A."/>
            <person name="Chen C."/>
            <person name="Yanf M."/>
            <person name="Daum C."/>
            <person name="Ng V."/>
            <person name="Clum A."/>
            <person name="Steindorff A."/>
            <person name="Ohm R."/>
            <person name="Martin F."/>
            <person name="Silar P."/>
            <person name="Natvig D."/>
            <person name="Lalanne C."/>
            <person name="Gautier V."/>
            <person name="Ament-velasquez S.L."/>
            <person name="Kruys A."/>
            <person name="Hutchinson M.I."/>
            <person name="Powell A.J."/>
            <person name="Barry K."/>
            <person name="Miller A.N."/>
            <person name="Grigoriev I.V."/>
            <person name="Debuchy R."/>
            <person name="Gladieux P."/>
            <person name="Thoren M.H."/>
            <person name="Johannesson H."/>
        </authorList>
    </citation>
    <scope>NUCLEOTIDE SEQUENCE</scope>
    <source>
        <strain evidence="2">CBS 232.78</strain>
    </source>
</reference>
<evidence type="ECO:0000256" key="1">
    <source>
        <dbReference type="SAM" id="MobiDB-lite"/>
    </source>
</evidence>
<feature type="region of interest" description="Disordered" evidence="1">
    <location>
        <begin position="190"/>
        <end position="253"/>
    </location>
</feature>
<feature type="compositionally biased region" description="Basic and acidic residues" evidence="1">
    <location>
        <begin position="203"/>
        <end position="212"/>
    </location>
</feature>
<reference evidence="2" key="1">
    <citation type="journal article" date="2023" name="Mol. Phylogenet. Evol.">
        <title>Genome-scale phylogeny and comparative genomics of the fungal order Sordariales.</title>
        <authorList>
            <person name="Hensen N."/>
            <person name="Bonometti L."/>
            <person name="Westerberg I."/>
            <person name="Brannstrom I.O."/>
            <person name="Guillou S."/>
            <person name="Cros-Aarteil S."/>
            <person name="Calhoun S."/>
            <person name="Haridas S."/>
            <person name="Kuo A."/>
            <person name="Mondo S."/>
            <person name="Pangilinan J."/>
            <person name="Riley R."/>
            <person name="LaButti K."/>
            <person name="Andreopoulos B."/>
            <person name="Lipzen A."/>
            <person name="Chen C."/>
            <person name="Yan M."/>
            <person name="Daum C."/>
            <person name="Ng V."/>
            <person name="Clum A."/>
            <person name="Steindorff A."/>
            <person name="Ohm R.A."/>
            <person name="Martin F."/>
            <person name="Silar P."/>
            <person name="Natvig D.O."/>
            <person name="Lalanne C."/>
            <person name="Gautier V."/>
            <person name="Ament-Velasquez S.L."/>
            <person name="Kruys A."/>
            <person name="Hutchinson M.I."/>
            <person name="Powell A.J."/>
            <person name="Barry K."/>
            <person name="Miller A.N."/>
            <person name="Grigoriev I.V."/>
            <person name="Debuchy R."/>
            <person name="Gladieux P."/>
            <person name="Hiltunen Thoren M."/>
            <person name="Johannesson H."/>
        </authorList>
    </citation>
    <scope>NUCLEOTIDE SEQUENCE</scope>
    <source>
        <strain evidence="2">CBS 232.78</strain>
    </source>
</reference>
<dbReference type="AlphaFoldDB" id="A0AAE0U029"/>
<feature type="compositionally biased region" description="Polar residues" evidence="1">
    <location>
        <begin position="213"/>
        <end position="225"/>
    </location>
</feature>
<accession>A0AAE0U029</accession>
<organism evidence="2 3">
    <name type="scientific">Podospora didyma</name>
    <dbReference type="NCBI Taxonomy" id="330526"/>
    <lineage>
        <taxon>Eukaryota</taxon>
        <taxon>Fungi</taxon>
        <taxon>Dikarya</taxon>
        <taxon>Ascomycota</taxon>
        <taxon>Pezizomycotina</taxon>
        <taxon>Sordariomycetes</taxon>
        <taxon>Sordariomycetidae</taxon>
        <taxon>Sordariales</taxon>
        <taxon>Podosporaceae</taxon>
        <taxon>Podospora</taxon>
    </lineage>
</organism>
<gene>
    <name evidence="2" type="ORF">B0H63DRAFT_449709</name>
</gene>